<feature type="transmembrane region" description="Helical" evidence="5">
    <location>
        <begin position="288"/>
        <end position="309"/>
    </location>
</feature>
<dbReference type="HAMAP" id="MF_00221">
    <property type="entry name" value="NRAMP"/>
    <property type="match status" value="1"/>
</dbReference>
<dbReference type="Proteomes" id="UP000295493">
    <property type="component" value="Unassembled WGS sequence"/>
</dbReference>
<keyword evidence="5" id="KW-0769">Symport</keyword>
<feature type="transmembrane region" description="Helical" evidence="5">
    <location>
        <begin position="405"/>
        <end position="426"/>
    </location>
</feature>
<feature type="transmembrane region" description="Helical" evidence="5">
    <location>
        <begin position="171"/>
        <end position="188"/>
    </location>
</feature>
<evidence type="ECO:0000256" key="6">
    <source>
        <dbReference type="SAM" id="MobiDB-lite"/>
    </source>
</evidence>
<dbReference type="NCBIfam" id="NF001923">
    <property type="entry name" value="PRK00701.1"/>
    <property type="match status" value="1"/>
</dbReference>
<evidence type="ECO:0000256" key="4">
    <source>
        <dbReference type="ARBA" id="ARBA00023136"/>
    </source>
</evidence>
<accession>A0A4R6FUX7</accession>
<keyword evidence="4 5" id="KW-0472">Membrane</keyword>
<feature type="transmembrane region" description="Helical" evidence="5">
    <location>
        <begin position="200"/>
        <end position="219"/>
    </location>
</feature>
<comment type="similarity">
    <text evidence="5">Belongs to the NRAMP family.</text>
</comment>
<feature type="transmembrane region" description="Helical" evidence="5">
    <location>
        <begin position="93"/>
        <end position="120"/>
    </location>
</feature>
<dbReference type="GO" id="GO:0034755">
    <property type="term" value="P:iron ion transmembrane transport"/>
    <property type="evidence" value="ECO:0007669"/>
    <property type="project" value="TreeGrafter"/>
</dbReference>
<comment type="subcellular location">
    <subcellularLocation>
        <location evidence="5">Cell membrane</location>
        <topology evidence="5">Multi-pass membrane protein</topology>
    </subcellularLocation>
    <subcellularLocation>
        <location evidence="1">Membrane</location>
        <topology evidence="1">Multi-pass membrane protein</topology>
    </subcellularLocation>
</comment>
<gene>
    <name evidence="5" type="primary">mntH</name>
    <name evidence="7" type="ORF">EV664_102234</name>
</gene>
<keyword evidence="2 5" id="KW-0812">Transmembrane</keyword>
<dbReference type="GO" id="GO:0005886">
    <property type="term" value="C:plasma membrane"/>
    <property type="evidence" value="ECO:0007669"/>
    <property type="project" value="UniProtKB-SubCell"/>
</dbReference>
<dbReference type="InterPro" id="IPR001046">
    <property type="entry name" value="NRAMP_fam"/>
</dbReference>
<name>A0A4R6FUX7_9SPHN</name>
<evidence type="ECO:0000256" key="1">
    <source>
        <dbReference type="ARBA" id="ARBA00004141"/>
    </source>
</evidence>
<dbReference type="GO" id="GO:0015293">
    <property type="term" value="F:symporter activity"/>
    <property type="evidence" value="ECO:0007669"/>
    <property type="project" value="UniProtKB-UniRule"/>
</dbReference>
<dbReference type="NCBIfam" id="NF037982">
    <property type="entry name" value="Nramp_1"/>
    <property type="match status" value="1"/>
</dbReference>
<dbReference type="Pfam" id="PF01566">
    <property type="entry name" value="Nramp"/>
    <property type="match status" value="1"/>
</dbReference>
<evidence type="ECO:0000313" key="8">
    <source>
        <dbReference type="Proteomes" id="UP000295493"/>
    </source>
</evidence>
<dbReference type="GO" id="GO:0005384">
    <property type="term" value="F:manganese ion transmembrane transporter activity"/>
    <property type="evidence" value="ECO:0007669"/>
    <property type="project" value="TreeGrafter"/>
</dbReference>
<feature type="compositionally biased region" description="Basic residues" evidence="6">
    <location>
        <begin position="1"/>
        <end position="17"/>
    </location>
</feature>
<dbReference type="GO" id="GO:0046872">
    <property type="term" value="F:metal ion binding"/>
    <property type="evidence" value="ECO:0007669"/>
    <property type="project" value="UniProtKB-UniRule"/>
</dbReference>
<feature type="transmembrane region" description="Helical" evidence="5">
    <location>
        <begin position="446"/>
        <end position="467"/>
    </location>
</feature>
<dbReference type="EMBL" id="SNWD01000002">
    <property type="protein sequence ID" value="TDN85527.1"/>
    <property type="molecule type" value="Genomic_DNA"/>
</dbReference>
<dbReference type="NCBIfam" id="TIGR01197">
    <property type="entry name" value="nramp"/>
    <property type="match status" value="1"/>
</dbReference>
<dbReference type="GO" id="GO:0015086">
    <property type="term" value="F:cadmium ion transmembrane transporter activity"/>
    <property type="evidence" value="ECO:0007669"/>
    <property type="project" value="TreeGrafter"/>
</dbReference>
<keyword evidence="3 5" id="KW-1133">Transmembrane helix</keyword>
<keyword evidence="5" id="KW-0406">Ion transport</keyword>
<dbReference type="PRINTS" id="PR00447">
    <property type="entry name" value="NATRESASSCMP"/>
</dbReference>
<dbReference type="PANTHER" id="PTHR11706">
    <property type="entry name" value="SOLUTE CARRIER PROTEIN FAMILY 11 MEMBER"/>
    <property type="match status" value="1"/>
</dbReference>
<reference evidence="7 8" key="1">
    <citation type="submission" date="2019-03" db="EMBL/GenBank/DDBJ databases">
        <title>Genomic Encyclopedia of Type Strains, Phase IV (KMG-IV): sequencing the most valuable type-strain genomes for metagenomic binning, comparative biology and taxonomic classification.</title>
        <authorList>
            <person name="Goeker M."/>
        </authorList>
    </citation>
    <scope>NUCLEOTIDE SEQUENCE [LARGE SCALE GENOMIC DNA]</scope>
    <source>
        <strain evidence="7 8">DSM 25059</strain>
    </source>
</reference>
<organism evidence="7 8">
    <name type="scientific">Stakelama pacifica</name>
    <dbReference type="NCBI Taxonomy" id="517720"/>
    <lineage>
        <taxon>Bacteria</taxon>
        <taxon>Pseudomonadati</taxon>
        <taxon>Pseudomonadota</taxon>
        <taxon>Alphaproteobacteria</taxon>
        <taxon>Sphingomonadales</taxon>
        <taxon>Sphingomonadaceae</taxon>
        <taxon>Stakelama</taxon>
    </lineage>
</organism>
<evidence type="ECO:0000256" key="2">
    <source>
        <dbReference type="ARBA" id="ARBA00022692"/>
    </source>
</evidence>
<feature type="transmembrane region" description="Helical" evidence="5">
    <location>
        <begin position="329"/>
        <end position="349"/>
    </location>
</feature>
<evidence type="ECO:0000256" key="3">
    <source>
        <dbReference type="ARBA" id="ARBA00022989"/>
    </source>
</evidence>
<proteinExistence type="inferred from homology"/>
<comment type="function">
    <text evidence="5">H(+)-stimulated, divalent metal cation uptake system.</text>
</comment>
<feature type="transmembrane region" description="Helical" evidence="5">
    <location>
        <begin position="141"/>
        <end position="165"/>
    </location>
</feature>
<keyword evidence="8" id="KW-1185">Reference proteome</keyword>
<keyword evidence="5" id="KW-1003">Cell membrane</keyword>
<evidence type="ECO:0000313" key="7">
    <source>
        <dbReference type="EMBL" id="TDN85527.1"/>
    </source>
</evidence>
<protein>
    <recommendedName>
        <fullName evidence="5">Divalent metal cation transporter MntH</fullName>
    </recommendedName>
</protein>
<sequence>MALHRARFPSRWRSRKRPANEAGPGSAMKFPFGLPNIATAPFCPSEVRGTVAVPRSLPFWPKLWRYAGPGLLISVGYMDPGNWATDIEAGSRYGYALLFVIVASSLSAMLLQSLCMRLGVVTGHDLARMARLEYSKGVARFLWLLAELAIIATDVAEVLGSALAFNLLFGIPLWAGILLTALDTVLILGLKGKGFRQIEAIILGLVGTITVCFVIQLAFSPPDPGAVLAGLVPRGEAFRDPHALYLAIGILGATVMPHNLYLHSSIVQTRITTEDDASKRDAMKFETIDIVASLLLASFVNAAILLLAASTFHASGNTGVTEIEDAYRLLAPLTGAALASTLFAVALFASGQSATFTGTIAGQVILEGFLDLKIPCWLRRVITRGLALIPALAGVLILGDHSVGRLLVLSQVVLSAQLPFAIWPLIRFTSSRRLMGDFANGAGVKAIAWTLFGIVSGANIWLLVSLFGS</sequence>
<feature type="region of interest" description="Disordered" evidence="6">
    <location>
        <begin position="1"/>
        <end position="26"/>
    </location>
</feature>
<feature type="transmembrane region" description="Helical" evidence="5">
    <location>
        <begin position="381"/>
        <end position="399"/>
    </location>
</feature>
<keyword evidence="5" id="KW-0813">Transport</keyword>
<dbReference type="AlphaFoldDB" id="A0A4R6FUX7"/>
<feature type="transmembrane region" description="Helical" evidence="5">
    <location>
        <begin position="243"/>
        <end position="262"/>
    </location>
</feature>
<dbReference type="PANTHER" id="PTHR11706:SF101">
    <property type="entry name" value="MANGANESE TRANSPORTER SMF1"/>
    <property type="match status" value="1"/>
</dbReference>
<evidence type="ECO:0000256" key="5">
    <source>
        <dbReference type="HAMAP-Rule" id="MF_00221"/>
    </source>
</evidence>
<comment type="caution">
    <text evidence="7">The sequence shown here is derived from an EMBL/GenBank/DDBJ whole genome shotgun (WGS) entry which is preliminary data.</text>
</comment>